<evidence type="ECO:0000259" key="2">
    <source>
        <dbReference type="PROSITE" id="PS50089"/>
    </source>
</evidence>
<organism evidence="3 4">
    <name type="scientific">Polarella glacialis</name>
    <name type="common">Dinoflagellate</name>
    <dbReference type="NCBI Taxonomy" id="89957"/>
    <lineage>
        <taxon>Eukaryota</taxon>
        <taxon>Sar</taxon>
        <taxon>Alveolata</taxon>
        <taxon>Dinophyceae</taxon>
        <taxon>Suessiales</taxon>
        <taxon>Suessiaceae</taxon>
        <taxon>Polarella</taxon>
    </lineage>
</organism>
<dbReference type="SMART" id="SM00184">
    <property type="entry name" value="RING"/>
    <property type="match status" value="2"/>
</dbReference>
<dbReference type="Gene3D" id="3.40.50.720">
    <property type="entry name" value="NAD(P)-binding Rossmann-like Domain"/>
    <property type="match status" value="2"/>
</dbReference>
<dbReference type="InterPro" id="IPR006176">
    <property type="entry name" value="3-OHacyl-CoA_DH_NAD-bd"/>
</dbReference>
<feature type="non-terminal residue" evidence="3">
    <location>
        <position position="1"/>
    </location>
</feature>
<dbReference type="Pfam" id="PF02737">
    <property type="entry name" value="3HCDH_N"/>
    <property type="match status" value="2"/>
</dbReference>
<accession>A0A813L9N9</accession>
<feature type="domain" description="RING-type" evidence="2">
    <location>
        <begin position="539"/>
        <end position="578"/>
    </location>
</feature>
<comment type="caution">
    <text evidence="3">The sequence shown here is derived from an EMBL/GenBank/DDBJ whole genome shotgun (WGS) entry which is preliminary data.</text>
</comment>
<dbReference type="InterPro" id="IPR036291">
    <property type="entry name" value="NAD(P)-bd_dom_sf"/>
</dbReference>
<gene>
    <name evidence="3" type="ORF">PGLA2088_LOCUS40190</name>
</gene>
<evidence type="ECO:0000313" key="4">
    <source>
        <dbReference type="Proteomes" id="UP000626109"/>
    </source>
</evidence>
<dbReference type="Gene3D" id="3.30.40.10">
    <property type="entry name" value="Zinc/RING finger domain, C3HC4 (zinc finger)"/>
    <property type="match status" value="2"/>
</dbReference>
<dbReference type="Proteomes" id="UP000626109">
    <property type="component" value="Unassembled WGS sequence"/>
</dbReference>
<dbReference type="GO" id="GO:0016491">
    <property type="term" value="F:oxidoreductase activity"/>
    <property type="evidence" value="ECO:0007669"/>
    <property type="project" value="TreeGrafter"/>
</dbReference>
<dbReference type="Pfam" id="PF13920">
    <property type="entry name" value="zf-C3HC4_3"/>
    <property type="match status" value="2"/>
</dbReference>
<evidence type="ECO:0000313" key="3">
    <source>
        <dbReference type="EMBL" id="CAE8718650.1"/>
    </source>
</evidence>
<dbReference type="GO" id="GO:0006631">
    <property type="term" value="P:fatty acid metabolic process"/>
    <property type="evidence" value="ECO:0007669"/>
    <property type="project" value="InterPro"/>
</dbReference>
<feature type="domain" description="RING-type" evidence="2">
    <location>
        <begin position="214"/>
        <end position="253"/>
    </location>
</feature>
<dbReference type="PANTHER" id="PTHR48075:SF5">
    <property type="entry name" value="3-HYDROXYBUTYRYL-COA DEHYDROGENASE"/>
    <property type="match status" value="1"/>
</dbReference>
<reference evidence="3" key="1">
    <citation type="submission" date="2021-02" db="EMBL/GenBank/DDBJ databases">
        <authorList>
            <person name="Dougan E. K."/>
            <person name="Rhodes N."/>
            <person name="Thang M."/>
            <person name="Chan C."/>
        </authorList>
    </citation>
    <scope>NUCLEOTIDE SEQUENCE</scope>
</reference>
<dbReference type="SUPFAM" id="SSF57850">
    <property type="entry name" value="RING/U-box"/>
    <property type="match status" value="2"/>
</dbReference>
<name>A0A813L9N9_POLGL</name>
<evidence type="ECO:0000256" key="1">
    <source>
        <dbReference type="PROSITE-ProRule" id="PRU00175"/>
    </source>
</evidence>
<dbReference type="SUPFAM" id="SSF51735">
    <property type="entry name" value="NAD(P)-binding Rossmann-fold domains"/>
    <property type="match status" value="2"/>
</dbReference>
<protein>
    <recommendedName>
        <fullName evidence="2">RING-type domain-containing protein</fullName>
    </recommendedName>
</protein>
<dbReference type="EMBL" id="CAJNNW010033396">
    <property type="protein sequence ID" value="CAE8718650.1"/>
    <property type="molecule type" value="Genomic_DNA"/>
</dbReference>
<keyword evidence="1" id="KW-0863">Zinc-finger</keyword>
<dbReference type="PANTHER" id="PTHR48075">
    <property type="entry name" value="3-HYDROXYACYL-COA DEHYDROGENASE FAMILY PROTEIN"/>
    <property type="match status" value="1"/>
</dbReference>
<dbReference type="AlphaFoldDB" id="A0A813L9N9"/>
<dbReference type="GO" id="GO:0070403">
    <property type="term" value="F:NAD+ binding"/>
    <property type="evidence" value="ECO:0007669"/>
    <property type="project" value="InterPro"/>
</dbReference>
<keyword evidence="1" id="KW-0479">Metal-binding</keyword>
<dbReference type="GO" id="GO:0008270">
    <property type="term" value="F:zinc ion binding"/>
    <property type="evidence" value="ECO:0007669"/>
    <property type="project" value="UniProtKB-KW"/>
</dbReference>
<proteinExistence type="predicted"/>
<keyword evidence="1" id="KW-0862">Zinc</keyword>
<dbReference type="InterPro" id="IPR001841">
    <property type="entry name" value="Znf_RING"/>
</dbReference>
<dbReference type="PROSITE" id="PS50089">
    <property type="entry name" value="ZF_RING_2"/>
    <property type="match status" value="2"/>
</dbReference>
<dbReference type="InterPro" id="IPR013083">
    <property type="entry name" value="Znf_RING/FYVE/PHD"/>
</dbReference>
<sequence>DQGLLKLAGINAPPGDGSFWVPYDGQPPRMATCCASIAEAVDGAEVVIEAVPDTVHIKARVFLEVLKAAHPDALLCTSTLSLTLAEIHSATGRGIEARLCGMRFLSPVVFIPFVEMTFTSAQIIRGLRDSLMGVLQRWGKSCFVCDVQRVSLAPGDDPVRETVHLGLSRVRLTAESAARRQAAEARLRAAHAIGPQAVAALDAASLFDFGSERCCICLEREPSVRSLLCGHRVVCCRCADEMQGSLRHCPVCREKFLRDEGLGDGRSAVAKVAIIGAGYLGNCIAAELLTLGCRVSVYDKGLASGGPSGQDILNRKVAEQLLACQGGLLDLAGIKPPPGTGGAWVPFDGEPPRMAKCCPSIAEAVDGAEIVIEAVPDNINIKSAVFLEVVAAAHPDALICTSTISLTLADLHKAVGNIESRLCGLRFLAPVLFIPFVEITVSASQVQDGIRDRLMGILSRWGKSAFVCDVVGALEHKDARPAILAAHRLGSLRLRLTAETASRRQLAEARLRKAHRSGAAAVAEVKTSDLFNFGSESCCCICLQEAPSVRSLLCGHRAVCASCADLTQSTMRNCPICRERFVRDYEVDLASGTVR</sequence>